<feature type="domain" description="Polysaccharide pyruvyl transferase" evidence="2">
    <location>
        <begin position="454"/>
        <end position="594"/>
    </location>
</feature>
<organism evidence="3 4">
    <name type="scientific">Nocardioides albertanoniae</name>
    <dbReference type="NCBI Taxonomy" id="1175486"/>
    <lineage>
        <taxon>Bacteria</taxon>
        <taxon>Bacillati</taxon>
        <taxon>Actinomycetota</taxon>
        <taxon>Actinomycetes</taxon>
        <taxon>Propionibacteriales</taxon>
        <taxon>Nocardioidaceae</taxon>
        <taxon>Nocardioides</taxon>
    </lineage>
</organism>
<dbReference type="EMBL" id="VFOV01000001">
    <property type="protein sequence ID" value="TQL66592.1"/>
    <property type="molecule type" value="Genomic_DNA"/>
</dbReference>
<dbReference type="Pfam" id="PF04230">
    <property type="entry name" value="PS_pyruv_trans"/>
    <property type="match status" value="1"/>
</dbReference>
<proteinExistence type="predicted"/>
<feature type="compositionally biased region" description="Basic and acidic residues" evidence="1">
    <location>
        <begin position="11"/>
        <end position="24"/>
    </location>
</feature>
<evidence type="ECO:0000313" key="4">
    <source>
        <dbReference type="Proteomes" id="UP000320209"/>
    </source>
</evidence>
<keyword evidence="4" id="KW-1185">Reference proteome</keyword>
<evidence type="ECO:0000313" key="3">
    <source>
        <dbReference type="EMBL" id="TQL66592.1"/>
    </source>
</evidence>
<dbReference type="GO" id="GO:0016740">
    <property type="term" value="F:transferase activity"/>
    <property type="evidence" value="ECO:0007669"/>
    <property type="project" value="UniProtKB-KW"/>
</dbReference>
<dbReference type="InterPro" id="IPR007345">
    <property type="entry name" value="Polysacch_pyruvyl_Trfase"/>
</dbReference>
<reference evidence="3 4" key="1">
    <citation type="submission" date="2019-06" db="EMBL/GenBank/DDBJ databases">
        <title>Sequencing the genomes of 1000 actinobacteria strains.</title>
        <authorList>
            <person name="Klenk H.-P."/>
        </authorList>
    </citation>
    <scope>NUCLEOTIDE SEQUENCE [LARGE SCALE GENOMIC DNA]</scope>
    <source>
        <strain evidence="3 4">DSM 25218</strain>
    </source>
</reference>
<sequence length="681" mass="75153">MSPLRLSEAWPVHREPPRPPELRQSDYLDKFDHDTLVYDAFPVTGPAGDTVRLIGPPLLNLATSMAESVWRLDGMEATAHLHDLNRTQGSWLSATAVGGETLSVTSGEASCSAVVSESGVDWFRDRSVLVTKSKDNDLRWITDWARFHAATQGVDAVLLYDNGSGDYRPEDVLAALDVPGIEVAVVVSWPFKFGPQGGNWEGLSDAPWDSDFCEYGILEHARHRFLSAAAGVLNHDIDELAISEDDAGAFDLLAASDSGAIRYRGRWIDTPRATTTQPPRFTDFTVYDSTQPPTTHKWAIDPRRTPDAVQWKTHSVRGVSMTSTDRIRHRHFTGITSNWKYARAADRAVLSSIHRNDDRLRDALAGVFGAGSIHPVAGVHVVDREAAHSNRQPTAIAGYWPGERTDFGDQLGPWLLGEMTGRPSYNTIGHPDDGDALMTIGSLVTDMERPGMTIWGSGLRAPLRGAALERLRDRKPREIRAVRGVRTRNQLIKHLGWDVPEVFGDPALLMPYVLRPGERPSGRSGLSVVVDQSHTDIVTESLIARAGGHRVDVQRPTEEVVEEIAQSEVVVSTSLHGLIIAQAYGIPWVWLRIDGTGVVGYRFRFSDFFTTLEKSEVVSVATTVETAPSLDLAQVASSASLPGSKFDPRALVDALPYDLRDDFLRRLPRPRRSWVRWLSGP</sequence>
<evidence type="ECO:0000256" key="1">
    <source>
        <dbReference type="SAM" id="MobiDB-lite"/>
    </source>
</evidence>
<keyword evidence="3" id="KW-0808">Transferase</keyword>
<gene>
    <name evidence="3" type="ORF">FB381_0455</name>
</gene>
<protein>
    <submittedName>
        <fullName evidence="3">Polysaccharide pyruvyl transferase</fullName>
    </submittedName>
</protein>
<feature type="region of interest" description="Disordered" evidence="1">
    <location>
        <begin position="1"/>
        <end position="24"/>
    </location>
</feature>
<comment type="caution">
    <text evidence="3">The sequence shown here is derived from an EMBL/GenBank/DDBJ whole genome shotgun (WGS) entry which is preliminary data.</text>
</comment>
<name>A0A543A1Y2_9ACTN</name>
<dbReference type="Proteomes" id="UP000320209">
    <property type="component" value="Unassembled WGS sequence"/>
</dbReference>
<accession>A0A543A1Y2</accession>
<dbReference type="AlphaFoldDB" id="A0A543A1Y2"/>
<evidence type="ECO:0000259" key="2">
    <source>
        <dbReference type="Pfam" id="PF04230"/>
    </source>
</evidence>